<dbReference type="Gene3D" id="3.80.10.10">
    <property type="entry name" value="Ribonuclease Inhibitor"/>
    <property type="match status" value="3"/>
</dbReference>
<keyword evidence="11" id="KW-0009">Actin-binding</keyword>
<dbReference type="InterPro" id="IPR007122">
    <property type="entry name" value="Villin/Gelsolin"/>
</dbReference>
<evidence type="ECO:0000256" key="2">
    <source>
        <dbReference type="ARBA" id="ARBA00004246"/>
    </source>
</evidence>
<dbReference type="SUPFAM" id="SSF52058">
    <property type="entry name" value="L domain-like"/>
    <property type="match status" value="2"/>
</dbReference>
<dbReference type="GO" id="GO:0034451">
    <property type="term" value="C:centriolar satellite"/>
    <property type="evidence" value="ECO:0007669"/>
    <property type="project" value="Ensembl"/>
</dbReference>
<evidence type="ECO:0000256" key="7">
    <source>
        <dbReference type="ARBA" id="ARBA00022949"/>
    </source>
</evidence>
<dbReference type="GO" id="GO:0005903">
    <property type="term" value="C:brush border"/>
    <property type="evidence" value="ECO:0007669"/>
    <property type="project" value="Ensembl"/>
</dbReference>
<dbReference type="Gene3D" id="3.40.20.10">
    <property type="entry name" value="Severin"/>
    <property type="match status" value="6"/>
</dbReference>
<evidence type="ECO:0000256" key="14">
    <source>
        <dbReference type="ARBA" id="ARBA00055276"/>
    </source>
</evidence>
<dbReference type="FunFam" id="3.40.20.10:FF:000020">
    <property type="entry name" value="protein flightless-1 homolog isoform X1"/>
    <property type="match status" value="1"/>
</dbReference>
<dbReference type="SMART" id="SM00369">
    <property type="entry name" value="LRR_TYP"/>
    <property type="match status" value="9"/>
</dbReference>
<dbReference type="OMA" id="CFHGWSA"/>
<dbReference type="CDD" id="cd11288">
    <property type="entry name" value="gelsolin_S5_like"/>
    <property type="match status" value="1"/>
</dbReference>
<organism evidence="18 19">
    <name type="scientific">Loxodonta africana</name>
    <name type="common">African elephant</name>
    <dbReference type="NCBI Taxonomy" id="9785"/>
    <lineage>
        <taxon>Eukaryota</taxon>
        <taxon>Metazoa</taxon>
        <taxon>Chordata</taxon>
        <taxon>Craniata</taxon>
        <taxon>Vertebrata</taxon>
        <taxon>Euteleostomi</taxon>
        <taxon>Mammalia</taxon>
        <taxon>Eutheria</taxon>
        <taxon>Afrotheria</taxon>
        <taxon>Proboscidea</taxon>
        <taxon>Elephantidae</taxon>
        <taxon>Loxodonta</taxon>
    </lineage>
</organism>
<keyword evidence="5" id="KW-0433">Leucine-rich repeat</keyword>
<dbReference type="GeneTree" id="ENSGT00940000156643"/>
<dbReference type="SUPFAM" id="SSF55753">
    <property type="entry name" value="Actin depolymerizing proteins"/>
    <property type="match status" value="5"/>
</dbReference>
<dbReference type="PRINTS" id="PR00597">
    <property type="entry name" value="GELSOLIN"/>
</dbReference>
<proteinExistence type="predicted"/>
<dbReference type="InterPro" id="IPR001611">
    <property type="entry name" value="Leu-rich_rpt"/>
</dbReference>
<dbReference type="InterPro" id="IPR029006">
    <property type="entry name" value="ADF-H/Gelsolin-like_dom_sf"/>
</dbReference>
<dbReference type="PROSITE" id="PS51450">
    <property type="entry name" value="LRR"/>
    <property type="match status" value="5"/>
</dbReference>
<keyword evidence="10" id="KW-0804">Transcription</keyword>
<evidence type="ECO:0000259" key="16">
    <source>
        <dbReference type="Pfam" id="PF00626"/>
    </source>
</evidence>
<dbReference type="eggNOG" id="KOG0444">
    <property type="taxonomic scope" value="Eukaryota"/>
</dbReference>
<keyword evidence="8" id="KW-0805">Transcription regulation</keyword>
<dbReference type="CDD" id="cd11292">
    <property type="entry name" value="gelsolin_S3_like"/>
    <property type="match status" value="1"/>
</dbReference>
<comment type="subcellular location">
    <subcellularLocation>
        <location evidence="2">Cell junction</location>
        <location evidence="2">Focal adhesion</location>
    </subcellularLocation>
    <subcellularLocation>
        <location evidence="3">Cytoplasm</location>
        <location evidence="3">Cytoskeleton</location>
        <location evidence="3">Microtubule organizing center</location>
        <location evidence="3">Centrosome</location>
    </subcellularLocation>
    <subcellularLocation>
        <location evidence="1">Nucleus</location>
    </subcellularLocation>
</comment>
<gene>
    <name evidence="18" type="primary">FLII</name>
</gene>
<evidence type="ECO:0000256" key="6">
    <source>
        <dbReference type="ARBA" id="ARBA00022737"/>
    </source>
</evidence>
<dbReference type="GO" id="GO:0008154">
    <property type="term" value="P:actin polymerization or depolymerization"/>
    <property type="evidence" value="ECO:0007669"/>
    <property type="project" value="TreeGrafter"/>
</dbReference>
<feature type="compositionally biased region" description="Basic and acidic residues" evidence="15">
    <location>
        <begin position="453"/>
        <end position="462"/>
    </location>
</feature>
<feature type="domain" description="Gelsolin-like" evidence="16">
    <location>
        <begin position="629"/>
        <end position="703"/>
    </location>
</feature>
<keyword evidence="6" id="KW-0677">Repeat</keyword>
<dbReference type="FunFam" id="3.80.10.10:FF:000033">
    <property type="entry name" value="FLII, actin remodeling protein"/>
    <property type="match status" value="1"/>
</dbReference>
<keyword evidence="13" id="KW-0539">Nucleus</keyword>
<accession>G3TVB2</accession>
<dbReference type="InterPro" id="IPR032675">
    <property type="entry name" value="LRR_dom_sf"/>
</dbReference>
<dbReference type="GO" id="GO:0005925">
    <property type="term" value="C:focal adhesion"/>
    <property type="evidence" value="ECO:0007669"/>
    <property type="project" value="UniProtKB-SubCell"/>
</dbReference>
<dbReference type="CDD" id="cd11280">
    <property type="entry name" value="gelsolin_like"/>
    <property type="match status" value="1"/>
</dbReference>
<evidence type="ECO:0000256" key="8">
    <source>
        <dbReference type="ARBA" id="ARBA00023015"/>
    </source>
</evidence>
<dbReference type="CDD" id="cd11290">
    <property type="entry name" value="gelsolin_S1_like"/>
    <property type="match status" value="1"/>
</dbReference>
<dbReference type="InterPro" id="IPR007123">
    <property type="entry name" value="Gelsolin-like_dom"/>
</dbReference>
<dbReference type="GO" id="GO:0045214">
    <property type="term" value="P:sarcomere organization"/>
    <property type="evidence" value="ECO:0007669"/>
    <property type="project" value="Ensembl"/>
</dbReference>
<dbReference type="SMART" id="SM00365">
    <property type="entry name" value="LRR_SD22"/>
    <property type="match status" value="4"/>
</dbReference>
<dbReference type="FunFam" id="3.40.20.10:FF:000021">
    <property type="entry name" value="protein flightless-1 homolog isoform X2"/>
    <property type="match status" value="1"/>
</dbReference>
<dbReference type="GO" id="GO:0005654">
    <property type="term" value="C:nucleoplasm"/>
    <property type="evidence" value="ECO:0007669"/>
    <property type="project" value="Ensembl"/>
</dbReference>
<dbReference type="FunFam" id="3.40.20.10:FF:000019">
    <property type="entry name" value="protein flightless-1 homolog isoform X1"/>
    <property type="match status" value="1"/>
</dbReference>
<dbReference type="GO" id="GO:0005829">
    <property type="term" value="C:cytosol"/>
    <property type="evidence" value="ECO:0007669"/>
    <property type="project" value="Ensembl"/>
</dbReference>
<feature type="domain" description="Gelsolin-like" evidence="16">
    <location>
        <begin position="759"/>
        <end position="831"/>
    </location>
</feature>
<dbReference type="GO" id="GO:0002102">
    <property type="term" value="C:podosome"/>
    <property type="evidence" value="ECO:0007669"/>
    <property type="project" value="Ensembl"/>
</dbReference>
<dbReference type="InterPro" id="IPR003591">
    <property type="entry name" value="Leu-rich_rpt_typical-subtyp"/>
</dbReference>
<dbReference type="Pfam" id="PF00626">
    <property type="entry name" value="Gelsolin"/>
    <property type="match status" value="4"/>
</dbReference>
<dbReference type="GO" id="GO:0051014">
    <property type="term" value="P:actin filament severing"/>
    <property type="evidence" value="ECO:0007669"/>
    <property type="project" value="TreeGrafter"/>
</dbReference>
<keyword evidence="9" id="KW-0010">Activator</keyword>
<keyword evidence="12" id="KW-0206">Cytoskeleton</keyword>
<protein>
    <submittedName>
        <fullName evidence="18">FLII actin remodeling protein</fullName>
    </submittedName>
</protein>
<dbReference type="SMART" id="SM00262">
    <property type="entry name" value="GEL"/>
    <property type="match status" value="5"/>
</dbReference>
<dbReference type="FunFam" id="3.40.20.10:FF:000030">
    <property type="entry name" value="protein flightless-1 homolog isoform X1"/>
    <property type="match status" value="1"/>
</dbReference>
<keyword evidence="4" id="KW-0963">Cytoplasm</keyword>
<dbReference type="FunFam" id="3.80.10.10:FF:000054">
    <property type="entry name" value="FLII, actin remodeling protein"/>
    <property type="match status" value="1"/>
</dbReference>
<dbReference type="Ensembl" id="ENSLAFT00000035139.1">
    <property type="protein sequence ID" value="ENSLAFP00000019520.1"/>
    <property type="gene ID" value="ENSLAFG00000001178.3"/>
</dbReference>
<reference evidence="18" key="2">
    <citation type="submission" date="2025-08" db="UniProtKB">
        <authorList>
            <consortium name="Ensembl"/>
        </authorList>
    </citation>
    <scope>IDENTIFICATION</scope>
    <source>
        <strain evidence="18">Isolate ISIS603380</strain>
    </source>
</reference>
<dbReference type="InterPro" id="IPR055414">
    <property type="entry name" value="LRR_R13L4/SHOC2-like"/>
</dbReference>
<dbReference type="STRING" id="9785.ENSLAFP00000019520"/>
<feature type="domain" description="Disease resistance R13L4/SHOC-2-like LRR" evidence="17">
    <location>
        <begin position="242"/>
        <end position="345"/>
    </location>
</feature>
<feature type="region of interest" description="Disordered" evidence="15">
    <location>
        <begin position="452"/>
        <end position="476"/>
    </location>
</feature>
<name>G3TVB2_LOXAF</name>
<dbReference type="CDD" id="cd11291">
    <property type="entry name" value="gelsolin_S6_like"/>
    <property type="match status" value="1"/>
</dbReference>
<dbReference type="FunFam" id="3.80.10.10:FF:000050">
    <property type="entry name" value="FLII, actin remodeling protein"/>
    <property type="match status" value="1"/>
</dbReference>
<keyword evidence="7" id="KW-0965">Cell junction</keyword>
<evidence type="ECO:0000313" key="19">
    <source>
        <dbReference type="Proteomes" id="UP000007646"/>
    </source>
</evidence>
<evidence type="ECO:0000259" key="17">
    <source>
        <dbReference type="Pfam" id="PF23598"/>
    </source>
</evidence>
<evidence type="ECO:0000256" key="4">
    <source>
        <dbReference type="ARBA" id="ARBA00022490"/>
    </source>
</evidence>
<feature type="domain" description="Gelsolin-like" evidence="16">
    <location>
        <begin position="509"/>
        <end position="591"/>
    </location>
</feature>
<dbReference type="SUPFAM" id="SSF82754">
    <property type="entry name" value="C-terminal, gelsolin-like domain of Sec23/24"/>
    <property type="match status" value="1"/>
</dbReference>
<evidence type="ECO:0000256" key="15">
    <source>
        <dbReference type="SAM" id="MobiDB-lite"/>
    </source>
</evidence>
<comment type="function">
    <text evidence="14">Is a regulator of actin polymerization, required for proper myofibril organization and regulation of the length of sarcomeric thin filaments. It also plays a role in the assembly of cardiomyocyte cell adhesion complexes. Regulates cytoskeletal rearrangements involved in cytokinesis and cell migration, by inhibiting Rac1-dependent paxillin phosphorylation. May play a role as coactivator in transcriptional activation by hormone-activated nuclear receptors (NR) and acts in cooperation with NCOA2 and CARM1. Involved in estrogen hormone signaling.</text>
</comment>
<dbReference type="GO" id="GO:0005546">
    <property type="term" value="F:phosphatidylinositol-4,5-bisphosphate binding"/>
    <property type="evidence" value="ECO:0007669"/>
    <property type="project" value="TreeGrafter"/>
</dbReference>
<dbReference type="PANTHER" id="PTHR11977:SF51">
    <property type="entry name" value="PROTEIN FLIGHTLESS-1 HOMOLOG"/>
    <property type="match status" value="1"/>
</dbReference>
<dbReference type="InParanoid" id="G3TVB2"/>
<dbReference type="GO" id="GO:0051016">
    <property type="term" value="P:barbed-end actin filament capping"/>
    <property type="evidence" value="ECO:0007669"/>
    <property type="project" value="TreeGrafter"/>
</dbReference>
<evidence type="ECO:0000256" key="13">
    <source>
        <dbReference type="ARBA" id="ARBA00023242"/>
    </source>
</evidence>
<reference evidence="18 19" key="1">
    <citation type="submission" date="2009-06" db="EMBL/GenBank/DDBJ databases">
        <title>The Genome Sequence of Loxodonta africana (African elephant).</title>
        <authorList>
            <person name="Di Palma F."/>
            <person name="Heiman D."/>
            <person name="Young S."/>
            <person name="Johnson J."/>
            <person name="Lander E.S."/>
            <person name="Lindblad-Toh K."/>
        </authorList>
    </citation>
    <scope>NUCLEOTIDE SEQUENCE [LARGE SCALE GENOMIC DNA]</scope>
    <source>
        <strain evidence="18 19">Isolate ISIS603380</strain>
    </source>
</reference>
<keyword evidence="19" id="KW-1185">Reference proteome</keyword>
<evidence type="ECO:0000256" key="12">
    <source>
        <dbReference type="ARBA" id="ARBA00023212"/>
    </source>
</evidence>
<evidence type="ECO:0000256" key="5">
    <source>
        <dbReference type="ARBA" id="ARBA00022614"/>
    </source>
</evidence>
<dbReference type="InterPro" id="IPR036180">
    <property type="entry name" value="Gelsolin-like_dom_sf"/>
</dbReference>
<feature type="domain" description="Gelsolin-like" evidence="16">
    <location>
        <begin position="1163"/>
        <end position="1236"/>
    </location>
</feature>
<evidence type="ECO:0000313" key="18">
    <source>
        <dbReference type="Ensembl" id="ENSLAFP00000019520.1"/>
    </source>
</evidence>
<evidence type="ECO:0000256" key="9">
    <source>
        <dbReference type="ARBA" id="ARBA00023159"/>
    </source>
</evidence>
<dbReference type="Pfam" id="PF23598">
    <property type="entry name" value="LRR_14"/>
    <property type="match status" value="1"/>
</dbReference>
<dbReference type="GO" id="GO:0051015">
    <property type="term" value="F:actin filament binding"/>
    <property type="evidence" value="ECO:0007669"/>
    <property type="project" value="InterPro"/>
</dbReference>
<evidence type="ECO:0000256" key="1">
    <source>
        <dbReference type="ARBA" id="ARBA00004123"/>
    </source>
</evidence>
<reference evidence="18" key="3">
    <citation type="submission" date="2025-09" db="UniProtKB">
        <authorList>
            <consortium name="Ensembl"/>
        </authorList>
    </citation>
    <scope>IDENTIFICATION</scope>
    <source>
        <strain evidence="18">Isolate ISIS603380</strain>
    </source>
</reference>
<evidence type="ECO:0000256" key="10">
    <source>
        <dbReference type="ARBA" id="ARBA00023163"/>
    </source>
</evidence>
<evidence type="ECO:0000256" key="3">
    <source>
        <dbReference type="ARBA" id="ARBA00004300"/>
    </source>
</evidence>
<dbReference type="Proteomes" id="UP000007646">
    <property type="component" value="Unassembled WGS sequence"/>
</dbReference>
<dbReference type="SMART" id="SM00364">
    <property type="entry name" value="LRR_BAC"/>
    <property type="match status" value="7"/>
</dbReference>
<evidence type="ECO:0000256" key="11">
    <source>
        <dbReference type="ARBA" id="ARBA00023203"/>
    </source>
</evidence>
<dbReference type="PANTHER" id="PTHR11977">
    <property type="entry name" value="VILLIN"/>
    <property type="match status" value="1"/>
</dbReference>
<dbReference type="PRINTS" id="PR00019">
    <property type="entry name" value="LEURICHRPT"/>
</dbReference>
<dbReference type="FunCoup" id="G3TVB2">
    <property type="interactions" value="739"/>
</dbReference>
<dbReference type="AlphaFoldDB" id="G3TVB2"/>
<dbReference type="Pfam" id="PF13855">
    <property type="entry name" value="LRR_8"/>
    <property type="match status" value="2"/>
</dbReference>
<sequence length="1251" mass="141583">MEATGVLPFVRGVDLSGNDFKGGYFPENVKAMTSLRWLKLNRTGLCYLPEELAALQKLEHLSVSHNNLTTLHGELSSLPSLRAIVARANSLKNSGVPDDIFKLDDLSVLDLSYNQLTECPRELENAKNMLVLNLSHNSIDTIPNQLFINLTDLLYLDLSENRLESLPPQMRRLVQLQTLVLNGNPLLHAQLRQLPAMLALQTLHLRNTQRTPSNLPTSLEGLSNLADVDLSCNDLARVPECLYTLPSLRRLNLSSNQITELSLCIDQWTHIETLNLSRNQLTSLPSAICKLTKLKKLYLNSNKLDFDGLPSGIGKLASLEEFMAANNNLELIPESLCRCTKLRKLVLNKNRLVTLPEAIHFLTEIEVLDVRENPSLVMPPKPADRAAEWYNIDFSLQNQLRLAGASPATVAAAAAAGSGPKDPLARKMRLRRRKDSAQDDQAKQVLKGMSDVAQEKNKKQEESADAPGPGGKVRRWDQGLEKPRLDYSEFFTEDVGQLPGLTIWQIENFVPVLVEEALHGRFYEADCYIVLKTFLDDSGSLNWEIYYWIGGESTLDKKACSAIHAVNLRNYLGAECRTVREEMGDESEEFLQVFDHDISYIEGGTASGFYTVEDTHYVTRMYRVYGKKNIKLEPVPLKGASLDPRFVFLLDRGLDIYVWRGAQATLGSTTKARLFAEKMNKNERKGKAEITLLVQGQEPPEFWETLGGEPAEIKRHVPDDFWPPSPKLYKVGLGLGYLELPQINYRLSVEHKTRPRVELMPGMRLLQSLLDTRCVYILDCWSDVFIWLGRKSPRLVRAAALKLGQELCGMLHRPRHAAVSRTLEGTEAQVFKAKFKNWDDVLTVDYTRNAEAVLQGQGLAGKVKRDVEKKDQMKADLTALFLPRQPPMALVEAEQLMEEWNEDLDGMEGFVLEGKKFARLPEEEFGHFHTQDCYVFLCREWVLLELGAPAHLSDPTGTGCQARETAHLGAFRIMCEGCGTQTWGRQGEDVIGAALTPPQVVRMTQQQENPKFLSHFKRKFIIHRGKRKVARGTLQPSLYQIRTNGSALCTRCIQISTDSSLLNSEFCFILKVPFESEDNQGIVYAWVGRASDPDEAKLAEDILNTMFDTSYSKQVINEGEEPENFFWVGLGAQKPYDEDAEYMKHTRLFRCSNEKGFFAVTEKCSDFCQDDLADDDIMLLDNGQEVYMWVGTQTSQVEIKLSLKACQVYIQHLRSKEQEQPRRLRLVRKGNEQHAFTRCFHAWSTFRKDLA</sequence>
<dbReference type="FunFam" id="3.40.20.10:FF:000031">
    <property type="entry name" value="protein flightless-1 homolog isoform X1"/>
    <property type="match status" value="1"/>
</dbReference>